<evidence type="ECO:0000313" key="2">
    <source>
        <dbReference type="Proteomes" id="UP000193391"/>
    </source>
</evidence>
<dbReference type="Pfam" id="PF10134">
    <property type="entry name" value="RPA"/>
    <property type="match status" value="1"/>
</dbReference>
<dbReference type="AlphaFoldDB" id="A0A1Y2KWC7"/>
<gene>
    <name evidence="1" type="ORF">TMES_18225</name>
</gene>
<dbReference type="InterPro" id="IPR018777">
    <property type="entry name" value="Replication_initiator_prot_A"/>
</dbReference>
<organism evidence="1 2">
    <name type="scientific">Thalassospira mesophila</name>
    <dbReference type="NCBI Taxonomy" id="1293891"/>
    <lineage>
        <taxon>Bacteria</taxon>
        <taxon>Pseudomonadati</taxon>
        <taxon>Pseudomonadota</taxon>
        <taxon>Alphaproteobacteria</taxon>
        <taxon>Rhodospirillales</taxon>
        <taxon>Thalassospiraceae</taxon>
        <taxon>Thalassospira</taxon>
    </lineage>
</organism>
<dbReference type="Proteomes" id="UP000193391">
    <property type="component" value="Unassembled WGS sequence"/>
</dbReference>
<reference evidence="1 2" key="1">
    <citation type="submission" date="2014-03" db="EMBL/GenBank/DDBJ databases">
        <title>The draft genome sequence of Thalassospira mesophila JCM 18969.</title>
        <authorList>
            <person name="Lai Q."/>
            <person name="Shao Z."/>
        </authorList>
    </citation>
    <scope>NUCLEOTIDE SEQUENCE [LARGE SCALE GENOMIC DNA]</scope>
    <source>
        <strain evidence="1 2">JCM 18969</strain>
    </source>
</reference>
<dbReference type="RefSeq" id="WP_245835506.1">
    <property type="nucleotide sequence ID" value="NZ_JFKA01000011.1"/>
</dbReference>
<name>A0A1Y2KWC7_9PROT</name>
<keyword evidence="2" id="KW-1185">Reference proteome</keyword>
<dbReference type="EMBL" id="JFKA01000011">
    <property type="protein sequence ID" value="OSQ36425.1"/>
    <property type="molecule type" value="Genomic_DNA"/>
</dbReference>
<sequence length="372" mass="43315">MASSQQVDLFLDQLVDGAPFKDDRMLMEHPWFSLTKQPRRTPFHYSRGGVDIRIEPGAKGMANIYDKDLLMYLGSIINEKLERGEKVSDRKITFAAHDFLRSTKRQTSKRGYTLFLDMLERLDGTRVRTNVESGNDKIRSGFGWIESYRIIERKTKNGRSMMAGVEVTLNEWMFKAIVIDRRVLTISPRYFDLSKGLERRIYELARKHCGQQRSWLISIPSLKEKCGSDREERKFRADLGKIIIDANIPDYTLKMGKSADFDSAFKSRNPKEWMLEVRPIRPRSDEVIETAANPAEESPDKLFEIGDARFRPKPLSIHVINNARERFPEWDIDHLEREWAGSSQRNQLVIKDPEKAFIAFCERYVSNRSLDL</sequence>
<evidence type="ECO:0008006" key="3">
    <source>
        <dbReference type="Google" id="ProtNLM"/>
    </source>
</evidence>
<protein>
    <recommendedName>
        <fullName evidence="3">Plasmid replication initiator</fullName>
    </recommendedName>
</protein>
<proteinExistence type="predicted"/>
<accession>A0A1Y2KWC7</accession>
<dbReference type="STRING" id="1293891.TMES_18225"/>
<comment type="caution">
    <text evidence="1">The sequence shown here is derived from an EMBL/GenBank/DDBJ whole genome shotgun (WGS) entry which is preliminary data.</text>
</comment>
<evidence type="ECO:0000313" key="1">
    <source>
        <dbReference type="EMBL" id="OSQ36425.1"/>
    </source>
</evidence>